<gene>
    <name evidence="2" type="ORF">Asi03nite_30020</name>
</gene>
<evidence type="ECO:0000313" key="2">
    <source>
        <dbReference type="EMBL" id="GIF05464.1"/>
    </source>
</evidence>
<reference evidence="2" key="1">
    <citation type="submission" date="2021-01" db="EMBL/GenBank/DDBJ databases">
        <title>Whole genome shotgun sequence of Actinoplanes siamensis NBRC 109076.</title>
        <authorList>
            <person name="Komaki H."/>
            <person name="Tamura T."/>
        </authorList>
    </citation>
    <scope>NUCLEOTIDE SEQUENCE</scope>
    <source>
        <strain evidence="2">NBRC 109076</strain>
    </source>
</reference>
<protein>
    <recommendedName>
        <fullName evidence="1">AAA+ ATPase domain-containing protein</fullName>
    </recommendedName>
</protein>
<organism evidence="2 3">
    <name type="scientific">Actinoplanes siamensis</name>
    <dbReference type="NCBI Taxonomy" id="1223317"/>
    <lineage>
        <taxon>Bacteria</taxon>
        <taxon>Bacillati</taxon>
        <taxon>Actinomycetota</taxon>
        <taxon>Actinomycetes</taxon>
        <taxon>Micromonosporales</taxon>
        <taxon>Micromonosporaceae</taxon>
        <taxon>Actinoplanes</taxon>
    </lineage>
</organism>
<dbReference type="InterPro" id="IPR052026">
    <property type="entry name" value="ExeA_AAA_ATPase_DNA-bind"/>
</dbReference>
<dbReference type="EMBL" id="BOMW01000027">
    <property type="protein sequence ID" value="GIF05464.1"/>
    <property type="molecule type" value="Genomic_DNA"/>
</dbReference>
<feature type="domain" description="AAA+ ATPase" evidence="1">
    <location>
        <begin position="58"/>
        <end position="318"/>
    </location>
</feature>
<proteinExistence type="predicted"/>
<comment type="caution">
    <text evidence="2">The sequence shown here is derived from an EMBL/GenBank/DDBJ whole genome shotgun (WGS) entry which is preliminary data.</text>
</comment>
<dbReference type="PANTHER" id="PTHR35894:SF1">
    <property type="entry name" value="PHOSPHORIBULOKINASE _ URIDINE KINASE FAMILY"/>
    <property type="match status" value="1"/>
</dbReference>
<evidence type="ECO:0000313" key="3">
    <source>
        <dbReference type="Proteomes" id="UP000629619"/>
    </source>
</evidence>
<name>A0A919N6Q0_9ACTN</name>
<evidence type="ECO:0000259" key="1">
    <source>
        <dbReference type="SMART" id="SM00382"/>
    </source>
</evidence>
<dbReference type="InterPro" id="IPR003593">
    <property type="entry name" value="AAA+_ATPase"/>
</dbReference>
<sequence>MTNDKAPPRTVPGGVNPYLPTPVARVSDSGRRVVTVSTKAVRSAYAFLDPYLAGTAQPGRVMTIVGDFGTGKSHLAIALLRRAQQSASPPPDTVYLDAPNGSFADLYRRFVGHLNRMSLTELLRDYYAEIVADEVAGLAHTGRIVELLRSGDIDPVAVVHELHLPDNDLLRRQQDELIRITGDNDLGTALTLLLEPSTDAVVWDWLTGNPPHEFLQERGILRAIASDGPAVHALLAIARLYRERNRRFVVVIDEFDRVLSTVDRLESADRLEPFKHMLEQIGESGAFIVLVGMADMLQSVDRAVTERMRPVVRMEPMSAAEVGLFIRESHRRTRGDAELDPFRPEAVDEVAALSDGVPRRFIRLLHHLYRHAQQARVWITRDEVRRNGGASYDVASVADVRREVYQILSREGLRLTRGLQRDPAGEPVVDYWVADPAGDFRCAIMITGALLSDPDLQRVRQRLRRARQEVHEPVETVLAVVGYLTDEVTAKVTALGVQDPIQYGSESFAASLASVVTGILRRSDEAGRAEPLDAIRYQVDRIARQQTNLQDLVEQLTHRFAELGDLRREREREPAEVARGAPVDAGGSDPLLVAVEGLFGRALEMLATIERMDGSLAAAFDLSPGSGSGLSSGVRAVQARLQQQDGFSPLGTAVFLERLVKAFRRAFLSWYDAAGDSARIGPADREKLNRLCTNYETLYHDVPLDELKRLVESTARQPDAGGSVRPLDWPTIRLDDVRRAFAELAVQVAREVDTAFSA</sequence>
<dbReference type="SMART" id="SM00382">
    <property type="entry name" value="AAA"/>
    <property type="match status" value="1"/>
</dbReference>
<dbReference type="InterPro" id="IPR027417">
    <property type="entry name" value="P-loop_NTPase"/>
</dbReference>
<keyword evidence="3" id="KW-1185">Reference proteome</keyword>
<dbReference type="SUPFAM" id="SSF52540">
    <property type="entry name" value="P-loop containing nucleoside triphosphate hydrolases"/>
    <property type="match status" value="1"/>
</dbReference>
<accession>A0A919N6Q0</accession>
<dbReference type="Proteomes" id="UP000629619">
    <property type="component" value="Unassembled WGS sequence"/>
</dbReference>
<dbReference type="AlphaFoldDB" id="A0A919N6Q0"/>
<dbReference type="Gene3D" id="3.40.50.300">
    <property type="entry name" value="P-loop containing nucleotide triphosphate hydrolases"/>
    <property type="match status" value="1"/>
</dbReference>
<dbReference type="PANTHER" id="PTHR35894">
    <property type="entry name" value="GENERAL SECRETION PATHWAY PROTEIN A-RELATED"/>
    <property type="match status" value="1"/>
</dbReference>
<dbReference type="RefSeq" id="WP_203680218.1">
    <property type="nucleotide sequence ID" value="NZ_BOMW01000027.1"/>
</dbReference>